<name>A0A1M6BVX2_9FLAO</name>
<gene>
    <name evidence="2" type="ORF">SAMN05216261_0935</name>
</gene>
<sequence length="239" mass="29222">MDDFLIKNYIHITHFVEILAAVTGILLFKKYKYTYTKYFIYFLVFIAFAEIVSMYTYLVENNGILGFLKDTVFRRNYWWGTLFWSIGGIMFYSFYFLKILKTKRFRIILKISRYAFLCFCLIYIALNFSDFFIRPFQIISVLGALIIFMCAIFYFLEILESDTVLYFYKSINFYIAATIFLWWLIITPLVFFHIYFRNVDWDFIHLKWKIFLFSNIFMYLTFTFAFIWCSPEKEHNLKE</sequence>
<dbReference type="EMBL" id="FQYK01000002">
    <property type="protein sequence ID" value="SHI52895.1"/>
    <property type="molecule type" value="Genomic_DNA"/>
</dbReference>
<feature type="transmembrane region" description="Helical" evidence="1">
    <location>
        <begin position="138"/>
        <end position="159"/>
    </location>
</feature>
<keyword evidence="1" id="KW-0472">Membrane</keyword>
<evidence type="ECO:0000256" key="1">
    <source>
        <dbReference type="SAM" id="Phobius"/>
    </source>
</evidence>
<organism evidence="2 3">
    <name type="scientific">Algibacter luteus</name>
    <dbReference type="NCBI Taxonomy" id="1178825"/>
    <lineage>
        <taxon>Bacteria</taxon>
        <taxon>Pseudomonadati</taxon>
        <taxon>Bacteroidota</taxon>
        <taxon>Flavobacteriia</taxon>
        <taxon>Flavobacteriales</taxon>
        <taxon>Flavobacteriaceae</taxon>
        <taxon>Algibacter</taxon>
    </lineage>
</organism>
<dbReference type="AlphaFoldDB" id="A0A1M6BVX2"/>
<feature type="transmembrane region" description="Helical" evidence="1">
    <location>
        <begin position="77"/>
        <end position="95"/>
    </location>
</feature>
<feature type="transmembrane region" description="Helical" evidence="1">
    <location>
        <begin position="39"/>
        <end position="57"/>
    </location>
</feature>
<evidence type="ECO:0000313" key="2">
    <source>
        <dbReference type="EMBL" id="SHI52895.1"/>
    </source>
</evidence>
<dbReference type="STRING" id="1178825.SAMN05216261_0935"/>
<feature type="transmembrane region" description="Helical" evidence="1">
    <location>
        <begin position="6"/>
        <end position="27"/>
    </location>
</feature>
<feature type="transmembrane region" description="Helical" evidence="1">
    <location>
        <begin position="107"/>
        <end position="126"/>
    </location>
</feature>
<proteinExistence type="predicted"/>
<accession>A0A1M6BVX2</accession>
<feature type="transmembrane region" description="Helical" evidence="1">
    <location>
        <begin position="171"/>
        <end position="196"/>
    </location>
</feature>
<keyword evidence="1" id="KW-1133">Transmembrane helix</keyword>
<reference evidence="2 3" key="1">
    <citation type="submission" date="2016-11" db="EMBL/GenBank/DDBJ databases">
        <authorList>
            <person name="Jaros S."/>
            <person name="Januszkiewicz K."/>
            <person name="Wedrychowicz H."/>
        </authorList>
    </citation>
    <scope>NUCLEOTIDE SEQUENCE [LARGE SCALE GENOMIC DNA]</scope>
    <source>
        <strain evidence="2 3">CGMCC 1.12213</strain>
    </source>
</reference>
<dbReference type="OrthoDB" id="1453530at2"/>
<evidence type="ECO:0000313" key="3">
    <source>
        <dbReference type="Proteomes" id="UP000184396"/>
    </source>
</evidence>
<protein>
    <submittedName>
        <fullName evidence="2">Uncharacterized protein</fullName>
    </submittedName>
</protein>
<feature type="transmembrane region" description="Helical" evidence="1">
    <location>
        <begin position="208"/>
        <end position="229"/>
    </location>
</feature>
<dbReference type="Proteomes" id="UP000184396">
    <property type="component" value="Unassembled WGS sequence"/>
</dbReference>
<keyword evidence="1" id="KW-0812">Transmembrane</keyword>
<keyword evidence="3" id="KW-1185">Reference proteome</keyword>